<evidence type="ECO:0000313" key="2">
    <source>
        <dbReference type="EMBL" id="TKW54870.1"/>
    </source>
</evidence>
<dbReference type="EMBL" id="PJEX01000119">
    <property type="protein sequence ID" value="TKW54870.1"/>
    <property type="molecule type" value="Genomic_DNA"/>
</dbReference>
<proteinExistence type="predicted"/>
<comment type="caution">
    <text evidence="2">The sequence shown here is derived from an EMBL/GenBank/DDBJ whole genome shotgun (WGS) entry which is preliminary data.</text>
</comment>
<keyword evidence="3" id="KW-1185">Reference proteome</keyword>
<feature type="region of interest" description="Disordered" evidence="1">
    <location>
        <begin position="1377"/>
        <end position="1398"/>
    </location>
</feature>
<feature type="region of interest" description="Disordered" evidence="1">
    <location>
        <begin position="1297"/>
        <end position="1323"/>
    </location>
</feature>
<sequence>MNTPALRGRSRSLVLPVDCGGHRSILRVLVPVGQDRRNLGRVGELVHVLKVLLCDGKRLRGHVGDVLANELGGVDRRLVDLLEKERPERLDTRPQERRVERHVDAAQGNRCKPTLELQRRRLLQRSLGAALDDLLERPLGLVDVAAHLLNIDLLLLEEVGNTRQGVKSAQVTGSNILHVGNVVVDNLEQPARLLRDAVNNKLQSLLVERLGDSARVDGAHRVVGSAGRVALDGDLHRQPTVEDNRHQTLNRHDLRQGRESRVFTQRVTGKGAVSGHETLGLHILKAGLLHEREGGLRKLCRRQQPGGRAVLVGAVPDFPSDFTAGVKLHTHALLLGALAGEDVGGHGLFDLGLAEKNLLLGLLVAGLDLDDLATRNHANVLKLDLEVVVGEDHADQGGVEAADTANVVLGGPRLDKTADSSAGVHAVGNGTGEGGIVGKDADTSVVLVGGGGTELERGAAAERDGVLKVQRLVERGPVALEVVDHGVAVRLAGLVVDAGDLDDLLGGQLKKNLALRRDAAIHRLGLVAVEALETEGECLSEKVEVARQVISVEPLLRLKNSNVLAGGQVQLDRGLHLALECVLIVGVSTAVQELRRDVHDGLTIAVDGAADLHHLARLLVDDSIDLCGGRDLVTLLEGLGTGLHAELVRQVHQLQQVTVNGAREDGLGNGLPANNDGEVHGGVNSLARTLDEGLASVANGVNKVVDVLAGDGSLATIELAANIGIQVKLFVAEPCTPVELLDAVVAALHDLADGSVASLGVIGELEGKGNGLAEGGGVLDHVDDNVVLALELDLNDINVLVVARLFLDDDLGLLGVLGVLDLDKEATGRGKDTLDRVGLELLTLDNNLGGEEGVAPAAVGPSKQSQPRVEAWQSSRGRGRQTTVNVLDGNVRLDQLTTKVLNSGDGLLVTLVEIPGQVLNVGEVNAIEDVLDRLVNDLRELDSGRSLQNTGTSDILTDDGTEVLGLPKRILLEVEVKVLIESGDKGDGLLNGTQTQHQEVLDILGVDELRLSVGVVGQDLLDSLVRRLKVLEILKLSDLAGCGGEALLNAADEVAGESDESRIDPALLVTDVEQVNHAANNLTVGHVLQVDGLAGAVATEPNLLEVIVQLLDDVVTVLLQLRDTLLLGEGEDLLVHLGPEQDTTSRELVDGLAHLGENSDDTTRRASIGLLPLAVINTGGVDDGLLGSRAGLGLLGNHHAATKQGVGVLGTTETTAGNKNDVCLTTDTGVHGEDRLVEVLVRVVATATTTSPLQNDREGRVGLGNVDDGLDRIHGTGLEADVLQAKRVDVLLGDLDGGNTGTNSQALDGHTLGSESSEHGDLPLHGARVDVNEVYTNTTTGRDRALDLLQSSSHHAWVKVTATSQLNVVASVHSSSNEIPGDSAGCHAGDDNGGKTQQSAHLGVDIGVAVGVGHQTRAKLLDPVDGILDSVLLITVKELGLVSNLGDGAVDGASKDDVNTSTLLVAAGENTQAGNATGAEVEDVSRLGKNGSLLPVDRVSSDKTDDGGDDVAVARLTKVLSGVRVEHGSAQSLGGDFDVLEILVNQLGRLSKVLAVERRGDGQEAVDKAELALGVRNTVLVQAGRRLDLAELGIQTVQGDWGASNNEVARAVDERNGDVAVGGEVLVGGIDMLLNLGLRKVPNAKHGCGKTFAIVHGLSQHGGCQRRAGEDLLTASTDPEEDGESRGRKLLPRLPRLGGGRDSGKDDALGVTGRSADLVAEQTGVNAEDLAGDLVVSELDKTNQGEADRRRNKVVDVGGLVLALEPSHDVQAFGVELLRLGVLGECLKELGGIKDELANEGLVCLVDLAQLVEVLFDVALTAKDGVNIGGAIIGSAEER</sequence>
<reference evidence="2 3" key="1">
    <citation type="journal article" date="2019" name="PLoS ONE">
        <title>Comparative genome analysis indicates high evolutionary potential of pathogenicity genes in Colletotrichum tanaceti.</title>
        <authorList>
            <person name="Lelwala R.V."/>
            <person name="Korhonen P.K."/>
            <person name="Young N.D."/>
            <person name="Scott J.B."/>
            <person name="Ades P.A."/>
            <person name="Gasser R.B."/>
            <person name="Taylor P.W.J."/>
        </authorList>
    </citation>
    <scope>NUCLEOTIDE SEQUENCE [LARGE SCALE GENOMIC DNA]</scope>
    <source>
        <strain evidence="2">BRIP57314</strain>
    </source>
</reference>
<organism evidence="2 3">
    <name type="scientific">Colletotrichum tanaceti</name>
    <dbReference type="NCBI Taxonomy" id="1306861"/>
    <lineage>
        <taxon>Eukaryota</taxon>
        <taxon>Fungi</taxon>
        <taxon>Dikarya</taxon>
        <taxon>Ascomycota</taxon>
        <taxon>Pezizomycotina</taxon>
        <taxon>Sordariomycetes</taxon>
        <taxon>Hypocreomycetidae</taxon>
        <taxon>Glomerellales</taxon>
        <taxon>Glomerellaceae</taxon>
        <taxon>Colletotrichum</taxon>
        <taxon>Colletotrichum destructivum species complex</taxon>
    </lineage>
</organism>
<evidence type="ECO:0000256" key="1">
    <source>
        <dbReference type="SAM" id="MobiDB-lite"/>
    </source>
</evidence>
<gene>
    <name evidence="2" type="ORF">CTA1_24</name>
</gene>
<name>A0A4U6XG62_9PEZI</name>
<protein>
    <submittedName>
        <fullName evidence="2">Uncharacterized protein</fullName>
    </submittedName>
</protein>
<evidence type="ECO:0000313" key="3">
    <source>
        <dbReference type="Proteomes" id="UP000310108"/>
    </source>
</evidence>
<accession>A0A4U6XG62</accession>
<feature type="region of interest" description="Disordered" evidence="1">
    <location>
        <begin position="1674"/>
        <end position="1709"/>
    </location>
</feature>
<dbReference type="Proteomes" id="UP000310108">
    <property type="component" value="Unassembled WGS sequence"/>
</dbReference>